<comment type="caution">
    <text evidence="1">The sequence shown here is derived from an EMBL/GenBank/DDBJ whole genome shotgun (WGS) entry which is preliminary data.</text>
</comment>
<protein>
    <submittedName>
        <fullName evidence="1">Uncharacterized protein</fullName>
    </submittedName>
</protein>
<organism evidence="1 2">
    <name type="scientific">Ectobacillus ponti</name>
    <dbReference type="NCBI Taxonomy" id="2961894"/>
    <lineage>
        <taxon>Bacteria</taxon>
        <taxon>Bacillati</taxon>
        <taxon>Bacillota</taxon>
        <taxon>Bacilli</taxon>
        <taxon>Bacillales</taxon>
        <taxon>Bacillaceae</taxon>
        <taxon>Ectobacillus</taxon>
    </lineage>
</organism>
<proteinExistence type="predicted"/>
<dbReference type="Proteomes" id="UP001156102">
    <property type="component" value="Unassembled WGS sequence"/>
</dbReference>
<evidence type="ECO:0000313" key="2">
    <source>
        <dbReference type="Proteomes" id="UP001156102"/>
    </source>
</evidence>
<accession>A0AA42BQ79</accession>
<reference evidence="1" key="1">
    <citation type="submission" date="2022-07" db="EMBL/GenBank/DDBJ databases">
        <authorList>
            <person name="Li W.-J."/>
            <person name="Deng Q.-Q."/>
        </authorList>
    </citation>
    <scope>NUCLEOTIDE SEQUENCE</scope>
    <source>
        <strain evidence="1">SYSU M60031</strain>
    </source>
</reference>
<gene>
    <name evidence="1" type="ORF">NK662_13685</name>
</gene>
<dbReference type="AlphaFoldDB" id="A0AA42BQ79"/>
<keyword evidence="2" id="KW-1185">Reference proteome</keyword>
<dbReference type="RefSeq" id="WP_254759500.1">
    <property type="nucleotide sequence ID" value="NZ_JANCLT010000006.1"/>
</dbReference>
<name>A0AA42BQ79_9BACI</name>
<evidence type="ECO:0000313" key="1">
    <source>
        <dbReference type="EMBL" id="MCP8969582.1"/>
    </source>
</evidence>
<sequence>MEIAKRLVVGGFAAVCFLFICSQIGPGKPEPQEELILTDYPAKRSDVQTGYSHLQLLHTTDSINTEAFRE</sequence>
<dbReference type="EMBL" id="JANCLT010000006">
    <property type="protein sequence ID" value="MCP8969582.1"/>
    <property type="molecule type" value="Genomic_DNA"/>
</dbReference>